<dbReference type="PANTHER" id="PTHR43719">
    <property type="entry name" value="TWO-COMPONENT HISTIDINE KINASE"/>
    <property type="match status" value="1"/>
</dbReference>
<dbReference type="InterPro" id="IPR000014">
    <property type="entry name" value="PAS"/>
</dbReference>
<evidence type="ECO:0000259" key="5">
    <source>
        <dbReference type="PROSITE" id="PS50110"/>
    </source>
</evidence>
<evidence type="ECO:0000259" key="6">
    <source>
        <dbReference type="PROSITE" id="PS50112"/>
    </source>
</evidence>
<protein>
    <submittedName>
        <fullName evidence="8">Uncharacterized protein</fullName>
    </submittedName>
</protein>
<feature type="domain" description="Response regulatory" evidence="5">
    <location>
        <begin position="1076"/>
        <end position="1203"/>
    </location>
</feature>
<dbReference type="SMART" id="SM00388">
    <property type="entry name" value="HisKA"/>
    <property type="match status" value="1"/>
</dbReference>
<dbReference type="PANTHER" id="PTHR43719:SF30">
    <property type="entry name" value="TWO-COMPONENT SYSTEM RESPONSE REGULATOR"/>
    <property type="match status" value="1"/>
</dbReference>
<dbReference type="PRINTS" id="PR00344">
    <property type="entry name" value="BCTRLSENSOR"/>
</dbReference>
<dbReference type="PROSITE" id="PS50113">
    <property type="entry name" value="PAC"/>
    <property type="match status" value="1"/>
</dbReference>
<feature type="region of interest" description="Disordered" evidence="3">
    <location>
        <begin position="128"/>
        <end position="149"/>
    </location>
</feature>
<dbReference type="SMART" id="SM00448">
    <property type="entry name" value="REC"/>
    <property type="match status" value="1"/>
</dbReference>
<dbReference type="InterPro" id="IPR036890">
    <property type="entry name" value="HATPase_C_sf"/>
</dbReference>
<dbReference type="Pfam" id="PF00072">
    <property type="entry name" value="Response_reg"/>
    <property type="match status" value="1"/>
</dbReference>
<feature type="domain" description="PAS" evidence="6">
    <location>
        <begin position="546"/>
        <end position="620"/>
    </location>
</feature>
<dbReference type="InterPro" id="IPR003661">
    <property type="entry name" value="HisK_dim/P_dom"/>
</dbReference>
<name>N1QHB9_SPHMS</name>
<dbReference type="Gene3D" id="1.10.287.130">
    <property type="match status" value="1"/>
</dbReference>
<dbReference type="SUPFAM" id="SSF52172">
    <property type="entry name" value="CheY-like"/>
    <property type="match status" value="1"/>
</dbReference>
<dbReference type="InterPro" id="IPR001789">
    <property type="entry name" value="Sig_transdc_resp-reg_receiver"/>
</dbReference>
<evidence type="ECO:0000256" key="2">
    <source>
        <dbReference type="PROSITE-ProRule" id="PRU00169"/>
    </source>
</evidence>
<dbReference type="SUPFAM" id="SSF55785">
    <property type="entry name" value="PYP-like sensor domain (PAS domain)"/>
    <property type="match status" value="1"/>
</dbReference>
<sequence>MEANGSNNSGGGSGSDLLELPCELRGLVAYLSVDERATAILHIPQNGRDVERDFKVVYRNPAFDRLSRPSVELEEVRNAVARSHSIEQDLSTLHDKILDGGAWQTRISGDYAIVISVAGGRLADPGQHRDALELSRSRSNGTRRSSDIRSVPSIGQAGLDWTKADRSGLSPWIKFIRNFDWASTGIGPMDAWSDILRQAIVSIMANPDPRLIVWGDDMSFIYNEACVAMFGAKHPDCLGQNVKGVFGEAWAMVGPIVDAGYRGEVRRIHNFPLPIQRHGFLEETYWSFTTLPLIDEAGMGIGVVDELKESTALVIGDRRRNTINELSMQLNKARTLADLWPAVLVPLAQNVLDIPFAILYTIVNDVPERSEAAESSSNGSSSTTLYSKKAVLAHTIGLPDDQPDVPKTFSFDAVNCGPGIAQSCIDAYNTREMVSLSSTDGTLPPSLAVAVPGRGFSETVRTAVISPIKPVAGSDTLAILIIGLNPRSVFGEEYQVFRQIIVDVIEKAAAVISLPEEQQRAQRIAEDVNNALAQQLRLTTLKAEKSEAKFSRLASAAPTGMFMFEPSGKPLYVNDQYLAMIGQTRDEHMSIKDREGLGTQIHEEDLDTFAEAWRAVTQDKLPTTFEYRLKRSWLATDKSGQEMSGETWLLATAFPEIEPDGTVSSIQGWLTDISHRKFSEQLLAQRLEDALENKRQTENFIDMTSHEMRNPLSAILQSADSIETLLNSTGMPITNKDMRLPADIAEAIVDAAQTIILCAQHQKRIVDDILTLSKLDASLLVISPDSVDVPMLVTKALKMYEAEIERAGIDAQLCIENTMEELGVGTVILDGSRLLQVIINLLTNSIKFTQYSDVRKIKICIGASLQKPTGQHHGISFIPPRRQIRPSRTPQPGWTGGEDLYLQFAVYDTGRGLNEDEMKLLFQRFQQASPKTYKQYGGSGLGLFISRELCELQGGQIGVTSSKGNTVFTFYVRAKRWVEGEPPACTRPAPLRYQSSAASSPMMYNRRGSVMLEVGQSQLGSPREENGTTVEHFHPSDHSLLRVPSYQAAPMTAVAEVSPPVTKEIEQPTTLKVDLHVLIVEDNLINQKVMSQQLQRAGCIVHVANHGLECLNFLETSTYCSSTTPLSVILLDLEMPTMDGLTCIRHIRKRQLTGKITGHIPVIAVTANARSEQISSAIEAGMDQVVTKPFRIPELVPQIERLVAEVKEGKGRSGAGC</sequence>
<dbReference type="PROSITE" id="PS50110">
    <property type="entry name" value="RESPONSE_REGULATORY"/>
    <property type="match status" value="1"/>
</dbReference>
<dbReference type="Pfam" id="PF02518">
    <property type="entry name" value="HATPase_c"/>
    <property type="match status" value="1"/>
</dbReference>
<dbReference type="Gene3D" id="3.40.50.2300">
    <property type="match status" value="1"/>
</dbReference>
<dbReference type="SUPFAM" id="SSF47384">
    <property type="entry name" value="Homodimeric domain of signal transducing histidine kinase"/>
    <property type="match status" value="1"/>
</dbReference>
<evidence type="ECO:0000259" key="4">
    <source>
        <dbReference type="PROSITE" id="PS50109"/>
    </source>
</evidence>
<dbReference type="PROSITE" id="PS50109">
    <property type="entry name" value="HIS_KIN"/>
    <property type="match status" value="1"/>
</dbReference>
<dbReference type="InterPro" id="IPR005467">
    <property type="entry name" value="His_kinase_dom"/>
</dbReference>
<dbReference type="STRING" id="692275.N1QHB9"/>
<dbReference type="RefSeq" id="XP_016757545.1">
    <property type="nucleotide sequence ID" value="XM_016910578.1"/>
</dbReference>
<dbReference type="OMA" id="WNESIHE"/>
<gene>
    <name evidence="8" type="ORF">SEPMUDRAFT_92099</name>
</gene>
<dbReference type="CDD" id="cd17546">
    <property type="entry name" value="REC_hyHK_CKI1_RcsC-like"/>
    <property type="match status" value="1"/>
</dbReference>
<evidence type="ECO:0000256" key="1">
    <source>
        <dbReference type="ARBA" id="ARBA00022553"/>
    </source>
</evidence>
<proteinExistence type="predicted"/>
<dbReference type="CDD" id="cd00130">
    <property type="entry name" value="PAS"/>
    <property type="match status" value="1"/>
</dbReference>
<dbReference type="InterPro" id="IPR050956">
    <property type="entry name" value="2C_system_His_kinase"/>
</dbReference>
<evidence type="ECO:0000313" key="9">
    <source>
        <dbReference type="Proteomes" id="UP000016931"/>
    </source>
</evidence>
<feature type="domain" description="Histidine kinase" evidence="4">
    <location>
        <begin position="703"/>
        <end position="976"/>
    </location>
</feature>
<dbReference type="EMBL" id="KB456269">
    <property type="protein sequence ID" value="EMF09424.1"/>
    <property type="molecule type" value="Genomic_DNA"/>
</dbReference>
<dbReference type="InterPro" id="IPR003594">
    <property type="entry name" value="HATPase_dom"/>
</dbReference>
<dbReference type="Pfam" id="PF00512">
    <property type="entry name" value="HisKA"/>
    <property type="match status" value="1"/>
</dbReference>
<dbReference type="Gene3D" id="3.30.450.20">
    <property type="entry name" value="PAS domain"/>
    <property type="match status" value="2"/>
</dbReference>
<dbReference type="InterPro" id="IPR011006">
    <property type="entry name" value="CheY-like_superfamily"/>
</dbReference>
<dbReference type="eggNOG" id="KOG0519">
    <property type="taxonomic scope" value="Eukaryota"/>
</dbReference>
<dbReference type="CDD" id="cd00082">
    <property type="entry name" value="HisKA"/>
    <property type="match status" value="1"/>
</dbReference>
<organism evidence="8 9">
    <name type="scientific">Sphaerulina musiva (strain SO2202)</name>
    <name type="common">Poplar stem canker fungus</name>
    <name type="synonym">Septoria musiva</name>
    <dbReference type="NCBI Taxonomy" id="692275"/>
    <lineage>
        <taxon>Eukaryota</taxon>
        <taxon>Fungi</taxon>
        <taxon>Dikarya</taxon>
        <taxon>Ascomycota</taxon>
        <taxon>Pezizomycotina</taxon>
        <taxon>Dothideomycetes</taxon>
        <taxon>Dothideomycetidae</taxon>
        <taxon>Mycosphaerellales</taxon>
        <taxon>Mycosphaerellaceae</taxon>
        <taxon>Sphaerulina</taxon>
    </lineage>
</organism>
<dbReference type="SUPFAM" id="SSF55874">
    <property type="entry name" value="ATPase domain of HSP90 chaperone/DNA topoisomerase II/histidine kinase"/>
    <property type="match status" value="1"/>
</dbReference>
<dbReference type="SMART" id="SM00091">
    <property type="entry name" value="PAS"/>
    <property type="match status" value="1"/>
</dbReference>
<feature type="modified residue" description="4-aspartylphosphate" evidence="2">
    <location>
        <position position="1132"/>
    </location>
</feature>
<dbReference type="Gene3D" id="3.30.565.10">
    <property type="entry name" value="Histidine kinase-like ATPase, C-terminal domain"/>
    <property type="match status" value="1"/>
</dbReference>
<keyword evidence="9" id="KW-1185">Reference proteome</keyword>
<dbReference type="InterPro" id="IPR004358">
    <property type="entry name" value="Sig_transdc_His_kin-like_C"/>
</dbReference>
<dbReference type="GeneID" id="27907715"/>
<dbReference type="GO" id="GO:0000155">
    <property type="term" value="F:phosphorelay sensor kinase activity"/>
    <property type="evidence" value="ECO:0007669"/>
    <property type="project" value="InterPro"/>
</dbReference>
<dbReference type="InterPro" id="IPR036097">
    <property type="entry name" value="HisK_dim/P_sf"/>
</dbReference>
<evidence type="ECO:0000256" key="3">
    <source>
        <dbReference type="SAM" id="MobiDB-lite"/>
    </source>
</evidence>
<evidence type="ECO:0000313" key="8">
    <source>
        <dbReference type="EMBL" id="EMF09424.1"/>
    </source>
</evidence>
<evidence type="ECO:0000259" key="7">
    <source>
        <dbReference type="PROSITE" id="PS50113"/>
    </source>
</evidence>
<accession>N1QHB9</accession>
<dbReference type="HOGENOM" id="CLU_000445_82_4_1"/>
<dbReference type="NCBIfam" id="TIGR00229">
    <property type="entry name" value="sensory_box"/>
    <property type="match status" value="1"/>
</dbReference>
<dbReference type="InterPro" id="IPR035965">
    <property type="entry name" value="PAS-like_dom_sf"/>
</dbReference>
<reference evidence="8 9" key="1">
    <citation type="journal article" date="2012" name="PLoS Pathog.">
        <title>Diverse lifestyles and strategies of plant pathogenesis encoded in the genomes of eighteen Dothideomycetes fungi.</title>
        <authorList>
            <person name="Ohm R.A."/>
            <person name="Feau N."/>
            <person name="Henrissat B."/>
            <person name="Schoch C.L."/>
            <person name="Horwitz B.A."/>
            <person name="Barry K.W."/>
            <person name="Condon B.J."/>
            <person name="Copeland A.C."/>
            <person name="Dhillon B."/>
            <person name="Glaser F."/>
            <person name="Hesse C.N."/>
            <person name="Kosti I."/>
            <person name="LaButti K."/>
            <person name="Lindquist E.A."/>
            <person name="Lucas S."/>
            <person name="Salamov A.A."/>
            <person name="Bradshaw R.E."/>
            <person name="Ciuffetti L."/>
            <person name="Hamelin R.C."/>
            <person name="Kema G.H.J."/>
            <person name="Lawrence C."/>
            <person name="Scott J.A."/>
            <person name="Spatafora J.W."/>
            <person name="Turgeon B.G."/>
            <person name="de Wit P.J.G.M."/>
            <person name="Zhong S."/>
            <person name="Goodwin S.B."/>
            <person name="Grigoriev I.V."/>
        </authorList>
    </citation>
    <scope>NUCLEOTIDE SEQUENCE [LARGE SCALE GENOMIC DNA]</scope>
    <source>
        <strain evidence="8 9">SO2202</strain>
    </source>
</reference>
<dbReference type="Proteomes" id="UP000016931">
    <property type="component" value="Unassembled WGS sequence"/>
</dbReference>
<keyword evidence="1 2" id="KW-0597">Phosphoprotein</keyword>
<dbReference type="InterPro" id="IPR000700">
    <property type="entry name" value="PAS-assoc_C"/>
</dbReference>
<dbReference type="SMART" id="SM00387">
    <property type="entry name" value="HATPase_c"/>
    <property type="match status" value="1"/>
</dbReference>
<dbReference type="PROSITE" id="PS50112">
    <property type="entry name" value="PAS"/>
    <property type="match status" value="1"/>
</dbReference>
<feature type="domain" description="PAC" evidence="7">
    <location>
        <begin position="623"/>
        <end position="685"/>
    </location>
</feature>
<dbReference type="AlphaFoldDB" id="N1QHB9"/>
<dbReference type="OrthoDB" id="60033at2759"/>